<dbReference type="Gene3D" id="1.10.880.10">
    <property type="entry name" value="Transcription factor, Skn-1-like, DNA-binding domain"/>
    <property type="match status" value="1"/>
</dbReference>
<dbReference type="GeneID" id="120524877"/>
<name>A0A8X7XF97_POLSE</name>
<dbReference type="InterPro" id="IPR004827">
    <property type="entry name" value="bZIP"/>
</dbReference>
<dbReference type="PANTHER" id="PTHR24411">
    <property type="entry name" value="NUCLEAR FACTOR ERYTHROID 2-RELATED FACTOR"/>
    <property type="match status" value="1"/>
</dbReference>
<dbReference type="SUPFAM" id="SSF47454">
    <property type="entry name" value="A DNA-binding domain in eukaryotic transcription factors"/>
    <property type="match status" value="1"/>
</dbReference>
<comment type="similarity">
    <text evidence="1">Belongs to the bZIP family. CNC subfamily.</text>
</comment>
<dbReference type="InterPro" id="IPR008917">
    <property type="entry name" value="TF_DNA-bd_sf"/>
</dbReference>
<evidence type="ECO:0000259" key="9">
    <source>
        <dbReference type="PROSITE" id="PS50217"/>
    </source>
</evidence>
<proteinExistence type="inferred from homology"/>
<feature type="non-terminal residue" evidence="10">
    <location>
        <position position="542"/>
    </location>
</feature>
<keyword evidence="3" id="KW-0238">DNA-binding</keyword>
<dbReference type="CDD" id="cd14720">
    <property type="entry name" value="bZIP_NFE2-like"/>
    <property type="match status" value="1"/>
</dbReference>
<keyword evidence="11" id="KW-1185">Reference proteome</keyword>
<evidence type="ECO:0000256" key="7">
    <source>
        <dbReference type="SAM" id="Coils"/>
    </source>
</evidence>
<evidence type="ECO:0000256" key="5">
    <source>
        <dbReference type="ARBA" id="ARBA00023163"/>
    </source>
</evidence>
<dbReference type="PROSITE" id="PS00036">
    <property type="entry name" value="BZIP_BASIC"/>
    <property type="match status" value="1"/>
</dbReference>
<organism evidence="10 11">
    <name type="scientific">Polypterus senegalus</name>
    <name type="common">Senegal bichir</name>
    <dbReference type="NCBI Taxonomy" id="55291"/>
    <lineage>
        <taxon>Eukaryota</taxon>
        <taxon>Metazoa</taxon>
        <taxon>Chordata</taxon>
        <taxon>Craniata</taxon>
        <taxon>Vertebrata</taxon>
        <taxon>Euteleostomi</taxon>
        <taxon>Actinopterygii</taxon>
        <taxon>Polypteriformes</taxon>
        <taxon>Polypteridae</taxon>
        <taxon>Polypterus</taxon>
    </lineage>
</organism>
<feature type="compositionally biased region" description="Low complexity" evidence="8">
    <location>
        <begin position="254"/>
        <end position="274"/>
    </location>
</feature>
<keyword evidence="4" id="KW-0010">Activator</keyword>
<feature type="non-terminal residue" evidence="10">
    <location>
        <position position="1"/>
    </location>
</feature>
<evidence type="ECO:0000313" key="10">
    <source>
        <dbReference type="EMBL" id="KAG2467613.1"/>
    </source>
</evidence>
<keyword evidence="5" id="KW-0804">Transcription</keyword>
<evidence type="ECO:0000256" key="8">
    <source>
        <dbReference type="SAM" id="MobiDB-lite"/>
    </source>
</evidence>
<dbReference type="Proteomes" id="UP000886611">
    <property type="component" value="Unassembled WGS sequence"/>
</dbReference>
<feature type="domain" description="BZIP" evidence="9">
    <location>
        <begin position="436"/>
        <end position="499"/>
    </location>
</feature>
<protein>
    <submittedName>
        <fullName evidence="10">NFE2 factor</fullName>
    </submittedName>
</protein>
<keyword evidence="2" id="KW-0805">Transcription regulation</keyword>
<evidence type="ECO:0000256" key="6">
    <source>
        <dbReference type="ARBA" id="ARBA00023242"/>
    </source>
</evidence>
<dbReference type="GO" id="GO:0000978">
    <property type="term" value="F:RNA polymerase II cis-regulatory region sequence-specific DNA binding"/>
    <property type="evidence" value="ECO:0007669"/>
    <property type="project" value="InterPro"/>
</dbReference>
<dbReference type="InterPro" id="IPR004826">
    <property type="entry name" value="bZIP_Maf"/>
</dbReference>
<evidence type="ECO:0000313" key="11">
    <source>
        <dbReference type="Proteomes" id="UP000886611"/>
    </source>
</evidence>
<comment type="caution">
    <text evidence="10">The sequence shown here is derived from an EMBL/GenBank/DDBJ whole genome shotgun (WGS) entry which is preliminary data.</text>
</comment>
<dbReference type="InterPro" id="IPR047167">
    <property type="entry name" value="NFE2-like"/>
</dbReference>
<dbReference type="EMBL" id="JAATIS010000485">
    <property type="protein sequence ID" value="KAG2467613.1"/>
    <property type="molecule type" value="Genomic_DNA"/>
</dbReference>
<dbReference type="PANTHER" id="PTHR24411:SF26">
    <property type="entry name" value="TRANSCRIPTION FACTOR NF-E2 45 KDA SUBUNIT"/>
    <property type="match status" value="1"/>
</dbReference>
<dbReference type="AlphaFoldDB" id="A0A8X7XF97"/>
<evidence type="ECO:0000256" key="2">
    <source>
        <dbReference type="ARBA" id="ARBA00023015"/>
    </source>
</evidence>
<dbReference type="SMART" id="SM00338">
    <property type="entry name" value="BRLZ"/>
    <property type="match status" value="1"/>
</dbReference>
<dbReference type="PROSITE" id="PS50217">
    <property type="entry name" value="BZIP"/>
    <property type="match status" value="1"/>
</dbReference>
<evidence type="ECO:0000256" key="4">
    <source>
        <dbReference type="ARBA" id="ARBA00023159"/>
    </source>
</evidence>
<evidence type="ECO:0000256" key="3">
    <source>
        <dbReference type="ARBA" id="ARBA00023125"/>
    </source>
</evidence>
<feature type="region of interest" description="Disordered" evidence="8">
    <location>
        <begin position="245"/>
        <end position="285"/>
    </location>
</feature>
<keyword evidence="7" id="KW-0175">Coiled coil</keyword>
<dbReference type="OrthoDB" id="7458135at2759"/>
<keyword evidence="6" id="KW-0539">Nucleus</keyword>
<dbReference type="GO" id="GO:0000981">
    <property type="term" value="F:DNA-binding transcription factor activity, RNA polymerase II-specific"/>
    <property type="evidence" value="ECO:0007669"/>
    <property type="project" value="TreeGrafter"/>
</dbReference>
<feature type="coiled-coil region" evidence="7">
    <location>
        <begin position="454"/>
        <end position="481"/>
    </location>
</feature>
<dbReference type="RefSeq" id="XP_039602627.1">
    <property type="nucleotide sequence ID" value="XM_039746693.1"/>
</dbReference>
<reference evidence="10 11" key="1">
    <citation type="journal article" date="2021" name="Cell">
        <title>Tracing the genetic footprints of vertebrate landing in non-teleost ray-finned fishes.</title>
        <authorList>
            <person name="Bi X."/>
            <person name="Wang K."/>
            <person name="Yang L."/>
            <person name="Pan H."/>
            <person name="Jiang H."/>
            <person name="Wei Q."/>
            <person name="Fang M."/>
            <person name="Yu H."/>
            <person name="Zhu C."/>
            <person name="Cai Y."/>
            <person name="He Y."/>
            <person name="Gan X."/>
            <person name="Zeng H."/>
            <person name="Yu D."/>
            <person name="Zhu Y."/>
            <person name="Jiang H."/>
            <person name="Qiu Q."/>
            <person name="Yang H."/>
            <person name="Zhang Y.E."/>
            <person name="Wang W."/>
            <person name="Zhu M."/>
            <person name="He S."/>
            <person name="Zhang G."/>
        </authorList>
    </citation>
    <scope>NUCLEOTIDE SEQUENCE [LARGE SCALE GENOMIC DNA]</scope>
    <source>
        <strain evidence="10">Bchr_013</strain>
    </source>
</reference>
<dbReference type="Pfam" id="PF03131">
    <property type="entry name" value="bZIP_Maf"/>
    <property type="match status" value="1"/>
</dbReference>
<dbReference type="GO" id="GO:0005634">
    <property type="term" value="C:nucleus"/>
    <property type="evidence" value="ECO:0007669"/>
    <property type="project" value="TreeGrafter"/>
</dbReference>
<sequence>MCESANCILPARRNPQVSRGTEDRPGGSCWARHATPNRVDPRFQQGLVPPGSYHAGMTMMAVPGALQPDRDRVTHLHQGELEMDIDWQELMAITDLQELEMPADATYESAHYGPPMQVMPQPGFPLDPSPSSSSLQFCGSSQGTIFKRPYPDMVPAASCQRIGSLRNMDSSFGHVAQVGPSYARMLPVPSSSSSSPSSMQPLTAPVMSMLDHMAMTGSTESGIHDTMGTGSGSQHRTATGLCKPHLQDDLESDSGLSLGSSPPLASPGTATAGGNPYLGAGDSSMNYSDAEPLEMELEQARMRPEFLELYHMDYHQHQLNQCHMSHQSYKMPTSYGHSANIQQQAMPPAPLQGFLPELGTNKESGINHGTSSGRAEGPYEKHRSPNVRMDMSVSRDQRRAMALKIPLPVQQIINLPVDDFNEHLSKYQLNDAQLALIRDIRRRGKNKVAAQNCRKRKLENIVHLEKEIDLLQAEKVQLTREKSEMGQSLSHLKRKIIELSVEVFGSLRDEEGKPYSPEEYTLQQTNDGNVFLVPRKPVDGSD</sequence>
<accession>A0A8X7XF97</accession>
<dbReference type="SUPFAM" id="SSF57959">
    <property type="entry name" value="Leucine zipper domain"/>
    <property type="match status" value="1"/>
</dbReference>
<evidence type="ECO:0000256" key="1">
    <source>
        <dbReference type="ARBA" id="ARBA00008157"/>
    </source>
</evidence>
<gene>
    <name evidence="10" type="primary">Nfe2</name>
    <name evidence="10" type="ORF">GTO96_0014256</name>
</gene>
<dbReference type="InterPro" id="IPR046347">
    <property type="entry name" value="bZIP_sf"/>
</dbReference>